<dbReference type="InterPro" id="IPR037930">
    <property type="entry name" value="Tom40"/>
</dbReference>
<dbReference type="VEuPathDB" id="CryptoDB:Cvel_10986"/>
<protein>
    <recommendedName>
        <fullName evidence="12">Mitochondrial import receptor subunit TOM40</fullName>
    </recommendedName>
</protein>
<dbReference type="EMBL" id="CDMZ01005104">
    <property type="protein sequence ID" value="CEM51969.1"/>
    <property type="molecule type" value="Genomic_DNA"/>
</dbReference>
<organism evidence="11">
    <name type="scientific">Chromera velia CCMP2878</name>
    <dbReference type="NCBI Taxonomy" id="1169474"/>
    <lineage>
        <taxon>Eukaryota</taxon>
        <taxon>Sar</taxon>
        <taxon>Alveolata</taxon>
        <taxon>Colpodellida</taxon>
        <taxon>Chromeraceae</taxon>
        <taxon>Chromera</taxon>
    </lineage>
</organism>
<dbReference type="AlphaFoldDB" id="A0A0G4I4R7"/>
<dbReference type="InterPro" id="IPR023614">
    <property type="entry name" value="Porin_dom_sf"/>
</dbReference>
<dbReference type="Gene3D" id="2.40.160.10">
    <property type="entry name" value="Porin"/>
    <property type="match status" value="1"/>
</dbReference>
<name>A0A0G4I4R7_9ALVE</name>
<keyword evidence="4" id="KW-1134">Transmembrane beta strand</keyword>
<accession>A0A0G4I4R7</accession>
<evidence type="ECO:0000256" key="2">
    <source>
        <dbReference type="ARBA" id="ARBA00010510"/>
    </source>
</evidence>
<evidence type="ECO:0008006" key="12">
    <source>
        <dbReference type="Google" id="ProtNLM"/>
    </source>
</evidence>
<comment type="similarity">
    <text evidence="2">Belongs to the Tom40 family.</text>
</comment>
<feature type="region of interest" description="Disordered" evidence="10">
    <location>
        <begin position="18"/>
        <end position="58"/>
    </location>
</feature>
<evidence type="ECO:0000256" key="5">
    <source>
        <dbReference type="ARBA" id="ARBA00022692"/>
    </source>
</evidence>
<evidence type="ECO:0000256" key="10">
    <source>
        <dbReference type="SAM" id="MobiDB-lite"/>
    </source>
</evidence>
<keyword evidence="6" id="KW-1000">Mitochondrion outer membrane</keyword>
<keyword evidence="9" id="KW-0472">Membrane</keyword>
<dbReference type="PANTHER" id="PTHR10802">
    <property type="entry name" value="MITOCHONDRIAL IMPORT RECEPTOR SUBUNIT TOM40"/>
    <property type="match status" value="1"/>
</dbReference>
<dbReference type="GO" id="GO:0008320">
    <property type="term" value="F:protein transmembrane transporter activity"/>
    <property type="evidence" value="ECO:0007669"/>
    <property type="project" value="InterPro"/>
</dbReference>
<evidence type="ECO:0000256" key="7">
    <source>
        <dbReference type="ARBA" id="ARBA00022927"/>
    </source>
</evidence>
<evidence type="ECO:0000256" key="4">
    <source>
        <dbReference type="ARBA" id="ARBA00022452"/>
    </source>
</evidence>
<keyword evidence="8" id="KW-0496">Mitochondrion</keyword>
<dbReference type="Pfam" id="PF01459">
    <property type="entry name" value="Porin_3"/>
    <property type="match status" value="1"/>
</dbReference>
<keyword evidence="3" id="KW-0813">Transport</keyword>
<dbReference type="InterPro" id="IPR027246">
    <property type="entry name" value="Porin_Euk/Tom40"/>
</dbReference>
<evidence type="ECO:0000256" key="6">
    <source>
        <dbReference type="ARBA" id="ARBA00022787"/>
    </source>
</evidence>
<evidence type="ECO:0000256" key="1">
    <source>
        <dbReference type="ARBA" id="ARBA00004374"/>
    </source>
</evidence>
<evidence type="ECO:0000256" key="8">
    <source>
        <dbReference type="ARBA" id="ARBA00023128"/>
    </source>
</evidence>
<evidence type="ECO:0000256" key="3">
    <source>
        <dbReference type="ARBA" id="ARBA00022448"/>
    </source>
</evidence>
<dbReference type="GO" id="GO:0005741">
    <property type="term" value="C:mitochondrial outer membrane"/>
    <property type="evidence" value="ECO:0007669"/>
    <property type="project" value="UniProtKB-SubCell"/>
</dbReference>
<sequence length="356" mass="39026">MDFFRFIPSGLSGLLKQRPVYAEPSPPATPGEDAKTAATASTGGEAQAPQMPPTDPSAPVQYENFSKEFQQIMQQDNFDGFRIEAAKAVCKNLQSSHSLFLGTTLREGGYIYQFGPNLSSEDGNFLAVGRVGIDGTVNGRLAKKFVPLGLDLKLQLTSHLKDAQRNVFELSTDWAGKDMATSLKIAHQDTFILNGAFTQVLTPQLQAGVELTWVAANQASIGTMGFRWAKGHHFLSGQLTRQPDFRTPGGILANVHGAKLQYVRKLSERLSLATEYEFSHPDMHSALRMGYEYTFRQARVQGSLDTAGRVGCFVQDMTGFGISGTIDYWRGDYKFGFMMHVQPPPEGQPQGGPGMM</sequence>
<gene>
    <name evidence="11" type="ORF">Cvel_10986</name>
</gene>
<keyword evidence="5" id="KW-0812">Transmembrane</keyword>
<evidence type="ECO:0000256" key="9">
    <source>
        <dbReference type="ARBA" id="ARBA00023136"/>
    </source>
</evidence>
<dbReference type="GO" id="GO:0030150">
    <property type="term" value="P:protein import into mitochondrial matrix"/>
    <property type="evidence" value="ECO:0007669"/>
    <property type="project" value="InterPro"/>
</dbReference>
<comment type="subcellular location">
    <subcellularLocation>
        <location evidence="1">Mitochondrion outer membrane</location>
        <topology evidence="1">Multi-pass membrane protein</topology>
    </subcellularLocation>
</comment>
<keyword evidence="7" id="KW-0653">Protein transport</keyword>
<dbReference type="CDD" id="cd07305">
    <property type="entry name" value="Porin3_Tom40"/>
    <property type="match status" value="1"/>
</dbReference>
<reference evidence="11" key="1">
    <citation type="submission" date="2014-11" db="EMBL/GenBank/DDBJ databases">
        <authorList>
            <person name="Otto D Thomas"/>
            <person name="Naeem Raeece"/>
        </authorList>
    </citation>
    <scope>NUCLEOTIDE SEQUENCE</scope>
</reference>
<dbReference type="PhylomeDB" id="A0A0G4I4R7"/>
<evidence type="ECO:0000313" key="11">
    <source>
        <dbReference type="EMBL" id="CEM51969.1"/>
    </source>
</evidence>
<proteinExistence type="inferred from homology"/>